<proteinExistence type="predicted"/>
<protein>
    <recommendedName>
        <fullName evidence="1">Class II aldolase/adducin N-terminal domain-containing protein</fullName>
    </recommendedName>
</protein>
<dbReference type="Gene3D" id="3.40.225.10">
    <property type="entry name" value="Class II aldolase/adducin N-terminal domain"/>
    <property type="match status" value="1"/>
</dbReference>
<dbReference type="Pfam" id="PF00596">
    <property type="entry name" value="Aldolase_II"/>
    <property type="match status" value="1"/>
</dbReference>
<dbReference type="EMBL" id="DROP01000124">
    <property type="protein sequence ID" value="HHI88666.1"/>
    <property type="molecule type" value="Genomic_DNA"/>
</dbReference>
<dbReference type="SUPFAM" id="SSF53639">
    <property type="entry name" value="AraD/HMP-PK domain-like"/>
    <property type="match status" value="1"/>
</dbReference>
<sequence>RHHLVMWQYHGVLATGRTLAGGFDKLEVLEKSARIYWQLRMAGIEPNGISKDQIRHILKSFGRLERLPDADDATGQR</sequence>
<organism evidence="2">
    <name type="scientific">Hellea balneolensis</name>
    <dbReference type="NCBI Taxonomy" id="287478"/>
    <lineage>
        <taxon>Bacteria</taxon>
        <taxon>Pseudomonadati</taxon>
        <taxon>Pseudomonadota</taxon>
        <taxon>Alphaproteobacteria</taxon>
        <taxon>Maricaulales</taxon>
        <taxon>Robiginitomaculaceae</taxon>
        <taxon>Hellea</taxon>
    </lineage>
</organism>
<feature type="domain" description="Class II aldolase/adducin N-terminal" evidence="1">
    <location>
        <begin position="3"/>
        <end position="37"/>
    </location>
</feature>
<name>A0A7V5U0Z6_9PROT</name>
<dbReference type="Proteomes" id="UP000885806">
    <property type="component" value="Unassembled WGS sequence"/>
</dbReference>
<reference evidence="2" key="1">
    <citation type="journal article" date="2020" name="mSystems">
        <title>Genome- and Community-Level Interaction Insights into Carbon Utilization and Element Cycling Functions of Hydrothermarchaeota in Hydrothermal Sediment.</title>
        <authorList>
            <person name="Zhou Z."/>
            <person name="Liu Y."/>
            <person name="Xu W."/>
            <person name="Pan J."/>
            <person name="Luo Z.H."/>
            <person name="Li M."/>
        </authorList>
    </citation>
    <scope>NUCLEOTIDE SEQUENCE [LARGE SCALE GENOMIC DNA]</scope>
    <source>
        <strain evidence="2">HyVt-538</strain>
    </source>
</reference>
<accession>A0A7V5U0Z6</accession>
<evidence type="ECO:0000259" key="1">
    <source>
        <dbReference type="Pfam" id="PF00596"/>
    </source>
</evidence>
<comment type="caution">
    <text evidence="2">The sequence shown here is derived from an EMBL/GenBank/DDBJ whole genome shotgun (WGS) entry which is preliminary data.</text>
</comment>
<evidence type="ECO:0000313" key="2">
    <source>
        <dbReference type="EMBL" id="HHI88666.1"/>
    </source>
</evidence>
<gene>
    <name evidence="2" type="ORF">ENK01_01820</name>
</gene>
<dbReference type="InterPro" id="IPR001303">
    <property type="entry name" value="Aldolase_II/adducin_N"/>
</dbReference>
<dbReference type="AlphaFoldDB" id="A0A7V5U0Z6"/>
<dbReference type="InterPro" id="IPR036409">
    <property type="entry name" value="Aldolase_II/adducin_N_sf"/>
</dbReference>
<feature type="non-terminal residue" evidence="2">
    <location>
        <position position="1"/>
    </location>
</feature>